<dbReference type="PANTHER" id="PTHR42756:SF1">
    <property type="entry name" value="TRANSCRIPTIONAL REPRESSOR OF EMRAB OPERON"/>
    <property type="match status" value="1"/>
</dbReference>
<keyword evidence="3" id="KW-0804">Transcription</keyword>
<dbReference type="InterPro" id="IPR036390">
    <property type="entry name" value="WH_DNA-bd_sf"/>
</dbReference>
<dbReference type="EMBL" id="CP011005">
    <property type="protein sequence ID" value="AJT40694.1"/>
    <property type="molecule type" value="Genomic_DNA"/>
</dbReference>
<evidence type="ECO:0000259" key="4">
    <source>
        <dbReference type="PROSITE" id="PS50995"/>
    </source>
</evidence>
<dbReference type="InterPro" id="IPR000835">
    <property type="entry name" value="HTH_MarR-typ"/>
</dbReference>
<protein>
    <submittedName>
        <fullName evidence="5">Transcriptional regulator</fullName>
    </submittedName>
</protein>
<dbReference type="InterPro" id="IPR023187">
    <property type="entry name" value="Tscrpt_reg_MarR-type_CS"/>
</dbReference>
<dbReference type="GO" id="GO:0003700">
    <property type="term" value="F:DNA-binding transcription factor activity"/>
    <property type="evidence" value="ECO:0007669"/>
    <property type="project" value="InterPro"/>
</dbReference>
<gene>
    <name evidence="5" type="ORF">UM93_02655</name>
</gene>
<evidence type="ECO:0000313" key="5">
    <source>
        <dbReference type="EMBL" id="AJT40694.1"/>
    </source>
</evidence>
<organism evidence="5 6">
    <name type="scientific">Psychromicrobium lacuslunae</name>
    <dbReference type="NCBI Taxonomy" id="1618207"/>
    <lineage>
        <taxon>Bacteria</taxon>
        <taxon>Bacillati</taxon>
        <taxon>Actinomycetota</taxon>
        <taxon>Actinomycetes</taxon>
        <taxon>Micrococcales</taxon>
        <taxon>Micrococcaceae</taxon>
        <taxon>Psychromicrobium</taxon>
    </lineage>
</organism>
<dbReference type="AlphaFoldDB" id="A0A0D4BWK1"/>
<reference evidence="5 6" key="1">
    <citation type="journal article" date="2015" name="Genome Announc.">
        <title>Complete Genome Sequencing of Protease-Producing Novel Arthrobacter sp. Strain IHBB 11108 Using PacBio Single-Molecule Real-Time Sequencing Technology.</title>
        <authorList>
            <person name="Kiran S."/>
            <person name="Swarnkar M.K."/>
            <person name="Pal M."/>
            <person name="Thakur R."/>
            <person name="Tewari R."/>
            <person name="Singh A.K."/>
            <person name="Gulati A."/>
        </authorList>
    </citation>
    <scope>NUCLEOTIDE SEQUENCE [LARGE SCALE GENOMIC DNA]</scope>
    <source>
        <strain evidence="5 6">IHBB 11108</strain>
    </source>
</reference>
<dbReference type="Proteomes" id="UP000061839">
    <property type="component" value="Chromosome"/>
</dbReference>
<accession>A0A0D4BWK1</accession>
<evidence type="ECO:0000256" key="3">
    <source>
        <dbReference type="ARBA" id="ARBA00023163"/>
    </source>
</evidence>
<feature type="domain" description="HTH marR-type" evidence="4">
    <location>
        <begin position="26"/>
        <end position="161"/>
    </location>
</feature>
<keyword evidence="2" id="KW-0238">DNA-binding</keyword>
<dbReference type="HOGENOM" id="CLU_083287_27_5_11"/>
<dbReference type="InterPro" id="IPR036388">
    <property type="entry name" value="WH-like_DNA-bd_sf"/>
</dbReference>
<dbReference type="PROSITE" id="PS01117">
    <property type="entry name" value="HTH_MARR_1"/>
    <property type="match status" value="1"/>
</dbReference>
<proteinExistence type="predicted"/>
<sequence length="165" mass="18427">MSDSLDHVARIQAQWRQERPELDVSPQGVIGRLHRLAGFLSEELAVVYQRFGLGEGDFDVLAALRRAGAPFERAPGELASFTMVTTGAITKRIDRLERAGLVSRRVSESDGRARVVGLTDAGRQLIDQAFTEHMKNEHRLLSVLSEPDAKELERLLAGWLKYFEG</sequence>
<dbReference type="STRING" id="1618207.UM93_02655"/>
<name>A0A0D4BWK1_9MICC</name>
<evidence type="ECO:0000256" key="1">
    <source>
        <dbReference type="ARBA" id="ARBA00023015"/>
    </source>
</evidence>
<dbReference type="PANTHER" id="PTHR42756">
    <property type="entry name" value="TRANSCRIPTIONAL REGULATOR, MARR"/>
    <property type="match status" value="1"/>
</dbReference>
<dbReference type="CDD" id="cd00090">
    <property type="entry name" value="HTH_ARSR"/>
    <property type="match status" value="1"/>
</dbReference>
<dbReference type="Pfam" id="PF12802">
    <property type="entry name" value="MarR_2"/>
    <property type="match status" value="1"/>
</dbReference>
<dbReference type="SUPFAM" id="SSF46785">
    <property type="entry name" value="Winged helix' DNA-binding domain"/>
    <property type="match status" value="1"/>
</dbReference>
<keyword evidence="6" id="KW-1185">Reference proteome</keyword>
<dbReference type="Gene3D" id="1.10.10.10">
    <property type="entry name" value="Winged helix-like DNA-binding domain superfamily/Winged helix DNA-binding domain"/>
    <property type="match status" value="1"/>
</dbReference>
<dbReference type="PATRIC" id="fig|1618207.4.peg.542"/>
<dbReference type="KEGG" id="ari:UM93_02655"/>
<dbReference type="RefSeq" id="WP_045073492.1">
    <property type="nucleotide sequence ID" value="NZ_CP011005.1"/>
</dbReference>
<dbReference type="PRINTS" id="PR00598">
    <property type="entry name" value="HTHMARR"/>
</dbReference>
<dbReference type="PROSITE" id="PS50995">
    <property type="entry name" value="HTH_MARR_2"/>
    <property type="match status" value="1"/>
</dbReference>
<dbReference type="InterPro" id="IPR011991">
    <property type="entry name" value="ArsR-like_HTH"/>
</dbReference>
<evidence type="ECO:0000313" key="6">
    <source>
        <dbReference type="Proteomes" id="UP000061839"/>
    </source>
</evidence>
<dbReference type="GO" id="GO:0003677">
    <property type="term" value="F:DNA binding"/>
    <property type="evidence" value="ECO:0007669"/>
    <property type="project" value="UniProtKB-KW"/>
</dbReference>
<dbReference type="SMART" id="SM00347">
    <property type="entry name" value="HTH_MARR"/>
    <property type="match status" value="1"/>
</dbReference>
<dbReference type="OrthoDB" id="3237509at2"/>
<evidence type="ECO:0000256" key="2">
    <source>
        <dbReference type="ARBA" id="ARBA00023125"/>
    </source>
</evidence>
<keyword evidence="1" id="KW-0805">Transcription regulation</keyword>